<dbReference type="SUPFAM" id="SSF49854">
    <property type="entry name" value="Spermadhesin, CUB domain"/>
    <property type="match status" value="1"/>
</dbReference>
<evidence type="ECO:0000256" key="3">
    <source>
        <dbReference type="PROSITE-ProRule" id="PRU00059"/>
    </source>
</evidence>
<keyword evidence="6" id="KW-1185">Reference proteome</keyword>
<dbReference type="InParanoid" id="E4XHQ1"/>
<organism evidence="5">
    <name type="scientific">Oikopleura dioica</name>
    <name type="common">Tunicate</name>
    <dbReference type="NCBI Taxonomy" id="34765"/>
    <lineage>
        <taxon>Eukaryota</taxon>
        <taxon>Metazoa</taxon>
        <taxon>Chordata</taxon>
        <taxon>Tunicata</taxon>
        <taxon>Appendicularia</taxon>
        <taxon>Copelata</taxon>
        <taxon>Oikopleuridae</taxon>
        <taxon>Oikopleura</taxon>
    </lineage>
</organism>
<dbReference type="Gene3D" id="2.60.120.290">
    <property type="entry name" value="Spermadhesin, CUB domain"/>
    <property type="match status" value="1"/>
</dbReference>
<dbReference type="AlphaFoldDB" id="E4XHQ1"/>
<dbReference type="PANTHER" id="PTHR24251">
    <property type="entry name" value="OVOCHYMASE-RELATED"/>
    <property type="match status" value="1"/>
</dbReference>
<evidence type="ECO:0000256" key="1">
    <source>
        <dbReference type="ARBA" id="ARBA00022737"/>
    </source>
</evidence>
<name>E4XHQ1_OIKDI</name>
<dbReference type="OrthoDB" id="10331845at2759"/>
<keyword evidence="1" id="KW-0677">Repeat</keyword>
<feature type="domain" description="CUB" evidence="4">
    <location>
        <begin position="91"/>
        <end position="229"/>
    </location>
</feature>
<dbReference type="InterPro" id="IPR035914">
    <property type="entry name" value="Sperma_CUB_dom_sf"/>
</dbReference>
<dbReference type="Pfam" id="PF00431">
    <property type="entry name" value="CUB"/>
    <property type="match status" value="1"/>
</dbReference>
<reference evidence="5" key="1">
    <citation type="journal article" date="2010" name="Science">
        <title>Plasticity of animal genome architecture unmasked by rapid evolution of a pelagic tunicate.</title>
        <authorList>
            <person name="Denoeud F."/>
            <person name="Henriet S."/>
            <person name="Mungpakdee S."/>
            <person name="Aury J.M."/>
            <person name="Da Silva C."/>
            <person name="Brinkmann H."/>
            <person name="Mikhaleva J."/>
            <person name="Olsen L.C."/>
            <person name="Jubin C."/>
            <person name="Canestro C."/>
            <person name="Bouquet J.M."/>
            <person name="Danks G."/>
            <person name="Poulain J."/>
            <person name="Campsteijn C."/>
            <person name="Adamski M."/>
            <person name="Cross I."/>
            <person name="Yadetie F."/>
            <person name="Muffato M."/>
            <person name="Louis A."/>
            <person name="Butcher S."/>
            <person name="Tsagkogeorga G."/>
            <person name="Konrad A."/>
            <person name="Singh S."/>
            <person name="Jensen M.F."/>
            <person name="Cong E.H."/>
            <person name="Eikeseth-Otteraa H."/>
            <person name="Noel B."/>
            <person name="Anthouard V."/>
            <person name="Porcel B.M."/>
            <person name="Kachouri-Lafond R."/>
            <person name="Nishino A."/>
            <person name="Ugolini M."/>
            <person name="Chourrout P."/>
            <person name="Nishida H."/>
            <person name="Aasland R."/>
            <person name="Huzurbazar S."/>
            <person name="Westhof E."/>
            <person name="Delsuc F."/>
            <person name="Lehrach H."/>
            <person name="Reinhardt R."/>
            <person name="Weissenbach J."/>
            <person name="Roy S.W."/>
            <person name="Artiguenave F."/>
            <person name="Postlethwait J.H."/>
            <person name="Manak J.R."/>
            <person name="Thompson E.M."/>
            <person name="Jaillon O."/>
            <person name="Du Pasquier L."/>
            <person name="Boudinot P."/>
            <person name="Liberles D.A."/>
            <person name="Volff J.N."/>
            <person name="Philippe H."/>
            <person name="Lenhard B."/>
            <person name="Roest Crollius H."/>
            <person name="Wincker P."/>
            <person name="Chourrout D."/>
        </authorList>
    </citation>
    <scope>NUCLEOTIDE SEQUENCE [LARGE SCALE GENOMIC DNA]</scope>
</reference>
<accession>E4XHQ1</accession>
<evidence type="ECO:0000313" key="6">
    <source>
        <dbReference type="Proteomes" id="UP000001307"/>
    </source>
</evidence>
<dbReference type="InterPro" id="IPR000859">
    <property type="entry name" value="CUB_dom"/>
</dbReference>
<sequence length="327" mass="37391">MWLLSKNQLVRALPLLLVGVQSQKENPRWKAKSGEIEDTTKFSEVNNAGKMSIERRKGIERFAADDIDHFCDSIETCKNINPPNSPNRNKCDGRVFRENAGEISYSNYNDHAACRWEVHAPEGARIKVKIHSGAGFGIEHQDFCGNDKLSLGYVSDDGSKKLFGRICSSRKNPETPFNGLNAIYSPNYQKIRSSKFREGIVLDTNRLIIHFQSDQTDTGVGFSMEYEMVDLPKEKPIIQVGDDLEADLHGVIEALAPQIADNHEQKLRERLTKLFKRFDSRMEKCNKTQKMHEVILQVSHNDIDKTKELWMSFFRNAFNQCDIPIIK</sequence>
<evidence type="ECO:0000313" key="5">
    <source>
        <dbReference type="EMBL" id="CBY19608.1"/>
    </source>
</evidence>
<dbReference type="PANTHER" id="PTHR24251:SF37">
    <property type="entry name" value="CUB DOMAIN-CONTAINING PROTEIN"/>
    <property type="match status" value="1"/>
</dbReference>
<evidence type="ECO:0000256" key="2">
    <source>
        <dbReference type="ARBA" id="ARBA00023157"/>
    </source>
</evidence>
<dbReference type="CDD" id="cd00041">
    <property type="entry name" value="CUB"/>
    <property type="match status" value="1"/>
</dbReference>
<gene>
    <name evidence="5" type="ORF">GSOID_T00011032001</name>
</gene>
<dbReference type="SMART" id="SM00042">
    <property type="entry name" value="CUB"/>
    <property type="match status" value="1"/>
</dbReference>
<dbReference type="Proteomes" id="UP000001307">
    <property type="component" value="Unassembled WGS sequence"/>
</dbReference>
<dbReference type="PROSITE" id="PS01180">
    <property type="entry name" value="CUB"/>
    <property type="match status" value="1"/>
</dbReference>
<proteinExistence type="predicted"/>
<protein>
    <recommendedName>
        <fullName evidence="4">CUB domain-containing protein</fullName>
    </recommendedName>
</protein>
<dbReference type="EMBL" id="FN653052">
    <property type="protein sequence ID" value="CBY19608.1"/>
    <property type="molecule type" value="Genomic_DNA"/>
</dbReference>
<evidence type="ECO:0000259" key="4">
    <source>
        <dbReference type="PROSITE" id="PS01180"/>
    </source>
</evidence>
<keyword evidence="2" id="KW-1015">Disulfide bond</keyword>
<comment type="caution">
    <text evidence="3">Lacks conserved residue(s) required for the propagation of feature annotation.</text>
</comment>